<dbReference type="Gene3D" id="3.40.50.300">
    <property type="entry name" value="P-loop containing nucleotide triphosphate hydrolases"/>
    <property type="match status" value="1"/>
</dbReference>
<keyword evidence="6" id="KW-0333">Golgi apparatus</keyword>
<dbReference type="GO" id="GO:0004394">
    <property type="term" value="F:heparan sulfate 2-sulfotransferase activity"/>
    <property type="evidence" value="ECO:0007669"/>
    <property type="project" value="TreeGrafter"/>
</dbReference>
<dbReference type="AlphaFoldDB" id="A0A183EDL1"/>
<dbReference type="PANTHER" id="PTHR12129">
    <property type="entry name" value="HEPARAN SULFATE 2-O-SULFOTRANSFERASE"/>
    <property type="match status" value="1"/>
</dbReference>
<keyword evidence="5" id="KW-1133">Transmembrane helix</keyword>
<keyword evidence="3" id="KW-0812">Transmembrane</keyword>
<evidence type="ECO:0000256" key="5">
    <source>
        <dbReference type="ARBA" id="ARBA00022989"/>
    </source>
</evidence>
<keyword evidence="7" id="KW-0472">Membrane</keyword>
<dbReference type="Proteomes" id="UP000271098">
    <property type="component" value="Unassembled WGS sequence"/>
</dbReference>
<evidence type="ECO:0000313" key="9">
    <source>
        <dbReference type="EMBL" id="VDN33048.1"/>
    </source>
</evidence>
<evidence type="ECO:0000313" key="11">
    <source>
        <dbReference type="WBParaSite" id="GPUH_0001907701-mRNA-1"/>
    </source>
</evidence>
<accession>A0A183EDL1</accession>
<sequence length="144" mass="17191">MKQMWLQIPYFCGTHYFCSEVGNKRALEQAKWNLVNHYLVVGLSEQMRDFIELLEVLLPSFFRGALQHFDSLDEKHANLRHTNHKAPPSKATVEAVRDDPIYMMEREFYDFAQEHFNEIFRRSKDDTNGQILPQQFHYEKIKPL</sequence>
<gene>
    <name evidence="9" type="ORF">GPUH_LOCUS19052</name>
</gene>
<organism evidence="11">
    <name type="scientific">Gongylonema pulchrum</name>
    <dbReference type="NCBI Taxonomy" id="637853"/>
    <lineage>
        <taxon>Eukaryota</taxon>
        <taxon>Metazoa</taxon>
        <taxon>Ecdysozoa</taxon>
        <taxon>Nematoda</taxon>
        <taxon>Chromadorea</taxon>
        <taxon>Rhabditida</taxon>
        <taxon>Spirurina</taxon>
        <taxon>Spiruromorpha</taxon>
        <taxon>Spiruroidea</taxon>
        <taxon>Gongylonematidae</taxon>
        <taxon>Gongylonema</taxon>
    </lineage>
</organism>
<dbReference type="OrthoDB" id="10019582at2759"/>
<dbReference type="EMBL" id="UYRT01087827">
    <property type="protein sequence ID" value="VDN33048.1"/>
    <property type="molecule type" value="Genomic_DNA"/>
</dbReference>
<dbReference type="InterPro" id="IPR007734">
    <property type="entry name" value="Heparan_SO4_2-O-STrfase"/>
</dbReference>
<dbReference type="PANTHER" id="PTHR12129:SF17">
    <property type="entry name" value="HEPARAN SULFATE 2-O-SULFOTRANSFERASE 1"/>
    <property type="match status" value="1"/>
</dbReference>
<dbReference type="InterPro" id="IPR027417">
    <property type="entry name" value="P-loop_NTPase"/>
</dbReference>
<name>A0A183EDL1_9BILA</name>
<protein>
    <submittedName>
        <fullName evidence="11">Pkinase_fungal domain-containing protein</fullName>
    </submittedName>
</protein>
<evidence type="ECO:0000256" key="2">
    <source>
        <dbReference type="ARBA" id="ARBA00022679"/>
    </source>
</evidence>
<proteinExistence type="predicted"/>
<dbReference type="WBParaSite" id="GPUH_0001907701-mRNA-1">
    <property type="protein sequence ID" value="GPUH_0001907701-mRNA-1"/>
    <property type="gene ID" value="GPUH_0001907701"/>
</dbReference>
<evidence type="ECO:0000256" key="3">
    <source>
        <dbReference type="ARBA" id="ARBA00022692"/>
    </source>
</evidence>
<keyword evidence="10" id="KW-1185">Reference proteome</keyword>
<evidence type="ECO:0000313" key="10">
    <source>
        <dbReference type="Proteomes" id="UP000271098"/>
    </source>
</evidence>
<evidence type="ECO:0000256" key="7">
    <source>
        <dbReference type="ARBA" id="ARBA00023136"/>
    </source>
</evidence>
<evidence type="ECO:0000256" key="8">
    <source>
        <dbReference type="ARBA" id="ARBA00023180"/>
    </source>
</evidence>
<comment type="subcellular location">
    <subcellularLocation>
        <location evidence="1">Golgi apparatus membrane</location>
        <topology evidence="1">Single-pass type II membrane protein</topology>
    </subcellularLocation>
</comment>
<reference evidence="9 10" key="2">
    <citation type="submission" date="2018-11" db="EMBL/GenBank/DDBJ databases">
        <authorList>
            <consortium name="Pathogen Informatics"/>
        </authorList>
    </citation>
    <scope>NUCLEOTIDE SEQUENCE [LARGE SCALE GENOMIC DNA]</scope>
</reference>
<dbReference type="GO" id="GO:0000139">
    <property type="term" value="C:Golgi membrane"/>
    <property type="evidence" value="ECO:0007669"/>
    <property type="project" value="UniProtKB-SubCell"/>
</dbReference>
<keyword evidence="2" id="KW-0808">Transferase</keyword>
<keyword evidence="4" id="KW-0735">Signal-anchor</keyword>
<evidence type="ECO:0000256" key="4">
    <source>
        <dbReference type="ARBA" id="ARBA00022968"/>
    </source>
</evidence>
<keyword evidence="8" id="KW-0325">Glycoprotein</keyword>
<evidence type="ECO:0000256" key="6">
    <source>
        <dbReference type="ARBA" id="ARBA00023034"/>
    </source>
</evidence>
<reference evidence="11" key="1">
    <citation type="submission" date="2016-06" db="UniProtKB">
        <authorList>
            <consortium name="WormBaseParasite"/>
        </authorList>
    </citation>
    <scope>IDENTIFICATION</scope>
</reference>
<evidence type="ECO:0000256" key="1">
    <source>
        <dbReference type="ARBA" id="ARBA00004323"/>
    </source>
</evidence>